<feature type="domain" description="DUF6946" evidence="1">
    <location>
        <begin position="1"/>
        <end position="155"/>
    </location>
</feature>
<dbReference type="InterPro" id="IPR054024">
    <property type="entry name" value="DUF6946"/>
</dbReference>
<name>A0ABT0IMU1_9HYPH</name>
<keyword evidence="3" id="KW-1185">Reference proteome</keyword>
<dbReference type="EMBL" id="JALPRY010000004">
    <property type="protein sequence ID" value="MCK8779186.1"/>
    <property type="molecule type" value="Genomic_DNA"/>
</dbReference>
<organism evidence="2 3">
    <name type="scientific">Neorhizobium turbinariae</name>
    <dbReference type="NCBI Taxonomy" id="2937795"/>
    <lineage>
        <taxon>Bacteria</taxon>
        <taxon>Pseudomonadati</taxon>
        <taxon>Pseudomonadota</taxon>
        <taxon>Alphaproteobacteria</taxon>
        <taxon>Hyphomicrobiales</taxon>
        <taxon>Rhizobiaceae</taxon>
        <taxon>Rhizobium/Agrobacterium group</taxon>
        <taxon>Neorhizobium</taxon>
    </lineage>
</organism>
<reference evidence="2 3" key="1">
    <citation type="submission" date="2022-04" db="EMBL/GenBank/DDBJ databases">
        <title>Rhizobium coralii sp. nov., isolated from coral Turbinaria peltata.</title>
        <authorList>
            <person name="Sun H."/>
        </authorList>
    </citation>
    <scope>NUCLEOTIDE SEQUENCE [LARGE SCALE GENOMIC DNA]</scope>
    <source>
        <strain evidence="2 3">NTR19</strain>
    </source>
</reference>
<evidence type="ECO:0000313" key="2">
    <source>
        <dbReference type="EMBL" id="MCK8779186.1"/>
    </source>
</evidence>
<dbReference type="Proteomes" id="UP001202827">
    <property type="component" value="Unassembled WGS sequence"/>
</dbReference>
<gene>
    <name evidence="2" type="ORF">M0654_04230</name>
</gene>
<evidence type="ECO:0000259" key="1">
    <source>
        <dbReference type="Pfam" id="PF22187"/>
    </source>
</evidence>
<accession>A0ABT0IMU1</accession>
<proteinExistence type="predicted"/>
<evidence type="ECO:0000313" key="3">
    <source>
        <dbReference type="Proteomes" id="UP001202827"/>
    </source>
</evidence>
<sequence>MAIPEHKVPLAGGGRDSQNDVFALIRFDGKTCAATIEGKVAEPFGPTVGEWYNAPSNGKMMRMKQLCDVLGLDGTPPPQIRYQLLHRTASALIEATRFKTDEAAMLIQSFSPTKDWFKDFAAFANLFGVEPTAGQPDVITLPTGMTLRIGWAIGNPAFLVL</sequence>
<dbReference type="Pfam" id="PF22187">
    <property type="entry name" value="DUF6946"/>
    <property type="match status" value="1"/>
</dbReference>
<protein>
    <recommendedName>
        <fullName evidence="1">DUF6946 domain-containing protein</fullName>
    </recommendedName>
</protein>
<comment type="caution">
    <text evidence="2">The sequence shown here is derived from an EMBL/GenBank/DDBJ whole genome shotgun (WGS) entry which is preliminary data.</text>
</comment>